<keyword evidence="3" id="KW-1185">Reference proteome</keyword>
<dbReference type="AlphaFoldDB" id="A0A841IV76"/>
<feature type="domain" description="DUF397" evidence="1">
    <location>
        <begin position="10"/>
        <end position="61"/>
    </location>
</feature>
<dbReference type="RefSeq" id="WP_184293666.1">
    <property type="nucleotide sequence ID" value="NZ_JACHJO010000018.1"/>
</dbReference>
<name>A0A841IV76_9ACTN</name>
<dbReference type="InterPro" id="IPR007278">
    <property type="entry name" value="DUF397"/>
</dbReference>
<dbReference type="Pfam" id="PF04149">
    <property type="entry name" value="DUF397"/>
    <property type="match status" value="1"/>
</dbReference>
<reference evidence="2 3" key="1">
    <citation type="submission" date="2020-08" db="EMBL/GenBank/DDBJ databases">
        <title>Genomic Encyclopedia of Type Strains, Phase III (KMG-III): the genomes of soil and plant-associated and newly described type strains.</title>
        <authorList>
            <person name="Whitman W."/>
        </authorList>
    </citation>
    <scope>NUCLEOTIDE SEQUENCE [LARGE SCALE GENOMIC DNA]</scope>
    <source>
        <strain evidence="2 3">CECT 8712</strain>
    </source>
</reference>
<evidence type="ECO:0000259" key="1">
    <source>
        <dbReference type="Pfam" id="PF04149"/>
    </source>
</evidence>
<protein>
    <recommendedName>
        <fullName evidence="1">DUF397 domain-containing protein</fullName>
    </recommendedName>
</protein>
<dbReference type="Proteomes" id="UP000536604">
    <property type="component" value="Unassembled WGS sequence"/>
</dbReference>
<comment type="caution">
    <text evidence="2">The sequence shown here is derived from an EMBL/GenBank/DDBJ whole genome shotgun (WGS) entry which is preliminary data.</text>
</comment>
<gene>
    <name evidence="2" type="ORF">FHS13_004223</name>
</gene>
<evidence type="ECO:0000313" key="2">
    <source>
        <dbReference type="EMBL" id="MBB6122234.1"/>
    </source>
</evidence>
<organism evidence="2 3">
    <name type="scientific">Nocardiopsis algeriensis</name>
    <dbReference type="NCBI Taxonomy" id="1478215"/>
    <lineage>
        <taxon>Bacteria</taxon>
        <taxon>Bacillati</taxon>
        <taxon>Actinomycetota</taxon>
        <taxon>Actinomycetes</taxon>
        <taxon>Streptosporangiales</taxon>
        <taxon>Nocardiopsidaceae</taxon>
        <taxon>Nocardiopsis</taxon>
    </lineage>
</organism>
<accession>A0A841IV76</accession>
<evidence type="ECO:0000313" key="3">
    <source>
        <dbReference type="Proteomes" id="UP000536604"/>
    </source>
</evidence>
<dbReference type="EMBL" id="JACHJO010000018">
    <property type="protein sequence ID" value="MBB6122234.1"/>
    <property type="molecule type" value="Genomic_DNA"/>
</dbReference>
<sequence>MRRNTANPGEWFTSSYSSGNGQCVQVRRQEESIGVRDSVHPKRALLDFPKEEWQSFVNSTKDS</sequence>
<proteinExistence type="predicted"/>